<dbReference type="GO" id="GO:0008734">
    <property type="term" value="F:L-aspartate oxidase activity"/>
    <property type="evidence" value="ECO:0007669"/>
    <property type="project" value="UniProtKB-UniRule"/>
</dbReference>
<dbReference type="FunFam" id="3.90.700.10:FF:000002">
    <property type="entry name" value="L-aspartate oxidase"/>
    <property type="match status" value="1"/>
</dbReference>
<dbReference type="EC" id="1.4.3.16" evidence="4 11"/>
<dbReference type="EMBL" id="CP000724">
    <property type="protein sequence ID" value="ABR46261.1"/>
    <property type="molecule type" value="Genomic_DNA"/>
</dbReference>
<evidence type="ECO:0000259" key="16">
    <source>
        <dbReference type="Pfam" id="PF02910"/>
    </source>
</evidence>
<dbReference type="SUPFAM" id="SSF56425">
    <property type="entry name" value="Succinate dehydrogenase/fumarate reductase flavoprotein, catalytic domain"/>
    <property type="match status" value="1"/>
</dbReference>
<dbReference type="GO" id="GO:0033765">
    <property type="term" value="F:steroid dehydrogenase activity, acting on the CH-CH group of donors"/>
    <property type="evidence" value="ECO:0007669"/>
    <property type="project" value="UniProtKB-ARBA"/>
</dbReference>
<dbReference type="RefSeq" id="WP_011971170.1">
    <property type="nucleotide sequence ID" value="NC_009633.1"/>
</dbReference>
<dbReference type="PIRSF" id="PIRSF000171">
    <property type="entry name" value="SDHA_APRA_LASPO"/>
    <property type="match status" value="1"/>
</dbReference>
<evidence type="ECO:0000256" key="10">
    <source>
        <dbReference type="ARBA" id="ARBA00048305"/>
    </source>
</evidence>
<dbReference type="PRINTS" id="PR00368">
    <property type="entry name" value="FADPNR"/>
</dbReference>
<evidence type="ECO:0000256" key="5">
    <source>
        <dbReference type="ARBA" id="ARBA00021901"/>
    </source>
</evidence>
<dbReference type="Gene3D" id="3.50.50.60">
    <property type="entry name" value="FAD/NAD(P)-binding domain"/>
    <property type="match status" value="1"/>
</dbReference>
<comment type="subcellular location">
    <subcellularLocation>
        <location evidence="13">Cytoplasm</location>
    </subcellularLocation>
</comment>
<dbReference type="SUPFAM" id="SSF46977">
    <property type="entry name" value="Succinate dehydrogenase/fumarate reductase flavoprotein C-terminal domain"/>
    <property type="match status" value="1"/>
</dbReference>
<name>A6TJ93_ALKMQ</name>
<gene>
    <name evidence="17" type="ordered locus">Amet_0018</name>
</gene>
<dbReference type="PANTHER" id="PTHR42716">
    <property type="entry name" value="L-ASPARTATE OXIDASE"/>
    <property type="match status" value="1"/>
</dbReference>
<dbReference type="HOGENOM" id="CLU_014312_3_0_9"/>
<comment type="cofactor">
    <cofactor evidence="1 13">
        <name>FAD</name>
        <dbReference type="ChEBI" id="CHEBI:57692"/>
    </cofactor>
</comment>
<dbReference type="GO" id="GO:0005737">
    <property type="term" value="C:cytoplasm"/>
    <property type="evidence" value="ECO:0007669"/>
    <property type="project" value="UniProtKB-SubCell"/>
</dbReference>
<comment type="pathway">
    <text evidence="2 13">Cofactor biosynthesis; NAD(+) biosynthesis; iminoaspartate from L-aspartate (oxidase route): step 1/1.</text>
</comment>
<feature type="active site" description="Proton acceptor" evidence="12">
    <location>
        <position position="278"/>
    </location>
</feature>
<reference evidence="18" key="1">
    <citation type="journal article" date="2016" name="Genome Announc.">
        <title>Complete genome sequence of Alkaliphilus metalliredigens strain QYMF, an alkaliphilic and metal-reducing bacterium isolated from borax-contaminated leachate ponds.</title>
        <authorList>
            <person name="Hwang C."/>
            <person name="Copeland A."/>
            <person name="Lucas S."/>
            <person name="Lapidus A."/>
            <person name="Barry K."/>
            <person name="Detter J.C."/>
            <person name="Glavina Del Rio T."/>
            <person name="Hammon N."/>
            <person name="Israni S."/>
            <person name="Dalin E."/>
            <person name="Tice H."/>
            <person name="Pitluck S."/>
            <person name="Chertkov O."/>
            <person name="Brettin T."/>
            <person name="Bruce D."/>
            <person name="Han C."/>
            <person name="Schmutz J."/>
            <person name="Larimer F."/>
            <person name="Land M.L."/>
            <person name="Hauser L."/>
            <person name="Kyrpides N."/>
            <person name="Mikhailova N."/>
            <person name="Ye Q."/>
            <person name="Zhou J."/>
            <person name="Richardson P."/>
            <person name="Fields M.W."/>
        </authorList>
    </citation>
    <scope>NUCLEOTIDE SEQUENCE [LARGE SCALE GENOMIC DNA]</scope>
    <source>
        <strain evidence="18">QYMF</strain>
    </source>
</reference>
<feature type="coiled-coil region" evidence="14">
    <location>
        <begin position="458"/>
        <end position="485"/>
    </location>
</feature>
<dbReference type="PANTHER" id="PTHR42716:SF2">
    <property type="entry name" value="L-ASPARTATE OXIDASE, CHLOROPLASTIC"/>
    <property type="match status" value="1"/>
</dbReference>
<evidence type="ECO:0000256" key="3">
    <source>
        <dbReference type="ARBA" id="ARBA00008562"/>
    </source>
</evidence>
<dbReference type="Proteomes" id="UP000001572">
    <property type="component" value="Chromosome"/>
</dbReference>
<organism evidence="17 18">
    <name type="scientific">Alkaliphilus metalliredigens (strain QYMF)</name>
    <dbReference type="NCBI Taxonomy" id="293826"/>
    <lineage>
        <taxon>Bacteria</taxon>
        <taxon>Bacillati</taxon>
        <taxon>Bacillota</taxon>
        <taxon>Clostridia</taxon>
        <taxon>Peptostreptococcales</taxon>
        <taxon>Natronincolaceae</taxon>
        <taxon>Alkaliphilus</taxon>
    </lineage>
</organism>
<keyword evidence="14" id="KW-0175">Coiled coil</keyword>
<dbReference type="InterPro" id="IPR005288">
    <property type="entry name" value="NadB"/>
</dbReference>
<keyword evidence="7 13" id="KW-0662">Pyridine nucleotide biosynthesis</keyword>
<dbReference type="InterPro" id="IPR036188">
    <property type="entry name" value="FAD/NAD-bd_sf"/>
</dbReference>
<comment type="catalytic activity">
    <reaction evidence="10">
        <text>L-aspartate + O2 = iminosuccinate + H2O2</text>
        <dbReference type="Rhea" id="RHEA:25876"/>
        <dbReference type="ChEBI" id="CHEBI:15379"/>
        <dbReference type="ChEBI" id="CHEBI:16240"/>
        <dbReference type="ChEBI" id="CHEBI:29991"/>
        <dbReference type="ChEBI" id="CHEBI:77875"/>
        <dbReference type="EC" id="1.4.3.16"/>
    </reaction>
    <physiologicalReaction direction="left-to-right" evidence="10">
        <dbReference type="Rhea" id="RHEA:25877"/>
    </physiologicalReaction>
</comment>
<dbReference type="Pfam" id="PF02910">
    <property type="entry name" value="Succ_DH_flav_C"/>
    <property type="match status" value="1"/>
</dbReference>
<dbReference type="AlphaFoldDB" id="A6TJ93"/>
<evidence type="ECO:0000256" key="14">
    <source>
        <dbReference type="SAM" id="Coils"/>
    </source>
</evidence>
<evidence type="ECO:0000259" key="15">
    <source>
        <dbReference type="Pfam" id="PF00890"/>
    </source>
</evidence>
<dbReference type="InterPro" id="IPR027477">
    <property type="entry name" value="Succ_DH/fumarate_Rdtase_cat_sf"/>
</dbReference>
<keyword evidence="18" id="KW-1185">Reference proteome</keyword>
<dbReference type="NCBIfam" id="TIGR00551">
    <property type="entry name" value="nadB"/>
    <property type="match status" value="1"/>
</dbReference>
<evidence type="ECO:0000256" key="13">
    <source>
        <dbReference type="RuleBase" id="RU362049"/>
    </source>
</evidence>
<evidence type="ECO:0000256" key="12">
    <source>
        <dbReference type="PIRSR" id="PIRSR000171-1"/>
    </source>
</evidence>
<feature type="domain" description="FAD-dependent oxidoreductase 2 FAD-binding" evidence="15">
    <location>
        <begin position="14"/>
        <end position="380"/>
    </location>
</feature>
<dbReference type="InterPro" id="IPR003953">
    <property type="entry name" value="FAD-dep_OxRdtase_2_FAD-bd"/>
</dbReference>
<proteinExistence type="inferred from homology"/>
<keyword evidence="8 13" id="KW-0274">FAD</keyword>
<keyword evidence="9 13" id="KW-0560">Oxidoreductase</keyword>
<sequence>MKVINNTIMKNKCDVLVIGSGVAGLFTALNIDPSYTVHVITKNQLSKSNSTLAQGGIVSCVDSKIHYEDTMKAGCYYNNKEAVNLLGRKGYQMIQQLIEYGVMFDRNNSGGLKMTREGGHTQFQVAHCKDETGKEIMRALSDTVSKKNNIKVREKVFALDTIVKDGIVHGVDVLVSGKREVYESKITVLATGGIGDLYESTTNERASTGDGIAIAYRAGANIKDMEFIQFHPTALYHQSKGKKLLISEAVRGEGGVLKNKYGEAFMGKYHKMKDLAPRDIVARSIFYEMQRTKTSFVYLDITHLSKEFIQNRFPMIYRMCLSEQIDITKNWISVAPAAHYIMGGIETDSQGRTTVKNLYACGECARTGAHGANRLASNSLLEGVVFGKQVADDINQALKQLIFNEELVDNEWPLIKKHTNLSDDHKQHLELGALTRIEGRLKQTMNQYVSISRDGKGLIKARYVIDKLKEKLQQESNNNIKYYELINQLTVSELIIESAFRRKKSLGAHYRLDNEINNQS</sequence>
<evidence type="ECO:0000256" key="1">
    <source>
        <dbReference type="ARBA" id="ARBA00001974"/>
    </source>
</evidence>
<dbReference type="Pfam" id="PF00890">
    <property type="entry name" value="FAD_binding_2"/>
    <property type="match status" value="1"/>
</dbReference>
<evidence type="ECO:0000256" key="7">
    <source>
        <dbReference type="ARBA" id="ARBA00022642"/>
    </source>
</evidence>
<evidence type="ECO:0000256" key="9">
    <source>
        <dbReference type="ARBA" id="ARBA00023002"/>
    </source>
</evidence>
<comment type="function">
    <text evidence="13">Catalyzes the oxidation of L-aspartate to iminoaspartate.</text>
</comment>
<accession>A6TJ93</accession>
<keyword evidence="6 13" id="KW-0285">Flavoprotein</keyword>
<dbReference type="STRING" id="293826.Amet_0018"/>
<dbReference type="SUPFAM" id="SSF51905">
    <property type="entry name" value="FAD/NAD(P)-binding domain"/>
    <property type="match status" value="1"/>
</dbReference>
<dbReference type="InterPro" id="IPR015939">
    <property type="entry name" value="Fum_Rdtase/Succ_DH_flav-like_C"/>
</dbReference>
<evidence type="ECO:0000313" key="18">
    <source>
        <dbReference type="Proteomes" id="UP000001572"/>
    </source>
</evidence>
<dbReference type="InterPro" id="IPR037099">
    <property type="entry name" value="Fum_R/Succ_DH_flav-like_C_sf"/>
</dbReference>
<dbReference type="Gene3D" id="1.20.58.100">
    <property type="entry name" value="Fumarate reductase/succinate dehydrogenase flavoprotein-like, C-terminal domain"/>
    <property type="match status" value="1"/>
</dbReference>
<protein>
    <recommendedName>
        <fullName evidence="5 11">L-aspartate oxidase</fullName>
        <ecNumber evidence="4 11">1.4.3.16</ecNumber>
    </recommendedName>
</protein>
<evidence type="ECO:0000256" key="4">
    <source>
        <dbReference type="ARBA" id="ARBA00012173"/>
    </source>
</evidence>
<evidence type="ECO:0000313" key="17">
    <source>
        <dbReference type="EMBL" id="ABR46261.1"/>
    </source>
</evidence>
<dbReference type="eggNOG" id="COG0029">
    <property type="taxonomic scope" value="Bacteria"/>
</dbReference>
<evidence type="ECO:0000256" key="8">
    <source>
        <dbReference type="ARBA" id="ARBA00022827"/>
    </source>
</evidence>
<dbReference type="UniPathway" id="UPA00253">
    <property type="reaction ID" value="UER00326"/>
</dbReference>
<evidence type="ECO:0000256" key="6">
    <source>
        <dbReference type="ARBA" id="ARBA00022630"/>
    </source>
</evidence>
<evidence type="ECO:0000256" key="11">
    <source>
        <dbReference type="NCBIfam" id="TIGR00551"/>
    </source>
</evidence>
<feature type="domain" description="Fumarate reductase/succinate dehydrogenase flavoprotein-like C-terminal" evidence="16">
    <location>
        <begin position="440"/>
        <end position="514"/>
    </location>
</feature>
<dbReference type="GO" id="GO:0034628">
    <property type="term" value="P:'de novo' NAD+ biosynthetic process from L-aspartate"/>
    <property type="evidence" value="ECO:0007669"/>
    <property type="project" value="TreeGrafter"/>
</dbReference>
<evidence type="ECO:0000256" key="2">
    <source>
        <dbReference type="ARBA" id="ARBA00004950"/>
    </source>
</evidence>
<dbReference type="KEGG" id="amt:Amet_0018"/>
<dbReference type="Gene3D" id="3.90.700.10">
    <property type="entry name" value="Succinate dehydrogenase/fumarate reductase flavoprotein, catalytic domain"/>
    <property type="match status" value="1"/>
</dbReference>
<comment type="similarity">
    <text evidence="3 13">Belongs to the FAD-dependent oxidoreductase 2 family. NadB subfamily.</text>
</comment>